<dbReference type="Gene3D" id="3.80.10.10">
    <property type="entry name" value="Ribonuclease Inhibitor"/>
    <property type="match status" value="1"/>
</dbReference>
<evidence type="ECO:0000256" key="4">
    <source>
        <dbReference type="ARBA" id="ARBA00022602"/>
    </source>
</evidence>
<proteinExistence type="inferred from homology"/>
<evidence type="ECO:0000313" key="11">
    <source>
        <dbReference type="EMBL" id="OXA62461.1"/>
    </source>
</evidence>
<feature type="region of interest" description="Disordered" evidence="10">
    <location>
        <begin position="1"/>
        <end position="20"/>
    </location>
</feature>
<dbReference type="EC" id="2.5.1.60" evidence="2 9"/>
<keyword evidence="5 9" id="KW-0808">Transferase</keyword>
<dbReference type="EMBL" id="LNIX01000001">
    <property type="protein sequence ID" value="OXA62461.1"/>
    <property type="molecule type" value="Genomic_DNA"/>
</dbReference>
<dbReference type="GO" id="GO:0097354">
    <property type="term" value="P:prenylation"/>
    <property type="evidence" value="ECO:0007669"/>
    <property type="project" value="UniProtKB-UniRule"/>
</dbReference>
<sequence length="522" mass="60647">MHGRQRVELSPEEEAKKQKEREAKVAAYQFAMKKIIEKRSKGELDSQMLSITGQVLAANPDISTLWNIRKDTLEKLKKADLSDFMDTVVPKELEFSAFCLKSNPKSYGAWYHRCWLMKETEFARVEEELNHCSKFLTYDDRNFHGWDYRRFLLDNCSLVTFEEELQFSTDKISSNFSNFSSWHLRSKILPHLSKDYLEEELELIRNAAFTDPKDQSSWLYHLWLLKSQLKKDAPQLRVLQVSKVHVIACFNVPVPMPSMDDIRIEIPGIIWKSPLNSGRSKLWIANTPADAIKDSDVQVSVSGKYIKELFSSDSMGIELDKLHGKFDSYFDEDTKPKTPAFDKLLREELAWVEELHELEPEIKWPIYTAMTLLRMINFVEFKPQITEYLDKLQKIDPKRTNYYNDLRSKFVIEWILLDKAKVDEEIVDLSGLELTSIYYPERFCYHRVIDCSRNKLKNAASLASFVNCHMLDISNNQIPVNLTLVKVLQGLLPNLKCIKSSGNQGFGVSMFSKEFADSVKIV</sequence>
<comment type="function">
    <text evidence="9">Catalyzes the transfer of a geranyl-geranyl moiety from geranyl-geranyl pyrophosphate to cysteines occuring in specific C-terminal amino acid sequences.</text>
</comment>
<dbReference type="PANTHER" id="PTHR11129:SF2">
    <property type="entry name" value="GERANYLGERANYL TRANSFERASE TYPE-2 SUBUNIT ALPHA"/>
    <property type="match status" value="1"/>
</dbReference>
<evidence type="ECO:0000256" key="6">
    <source>
        <dbReference type="ARBA" id="ARBA00022737"/>
    </source>
</evidence>
<comment type="caution">
    <text evidence="11">The sequence shown here is derived from an EMBL/GenBank/DDBJ whole genome shotgun (WGS) entry which is preliminary data.</text>
</comment>
<dbReference type="SUPFAM" id="SSF48439">
    <property type="entry name" value="Protein prenylyltransferase"/>
    <property type="match status" value="1"/>
</dbReference>
<dbReference type="GO" id="GO:0004663">
    <property type="term" value="F:Rab geranylgeranyltransferase activity"/>
    <property type="evidence" value="ECO:0007669"/>
    <property type="project" value="UniProtKB-UniRule"/>
</dbReference>
<dbReference type="FunFam" id="1.25.40.120:FF:000035">
    <property type="entry name" value="Geranylgeranyl transferase type-2 subunit alpha"/>
    <property type="match status" value="1"/>
</dbReference>
<evidence type="ECO:0000256" key="2">
    <source>
        <dbReference type="ARBA" id="ARBA00012656"/>
    </source>
</evidence>
<evidence type="ECO:0000256" key="7">
    <source>
        <dbReference type="ARBA" id="ARBA00031267"/>
    </source>
</evidence>
<dbReference type="Gene3D" id="2.60.40.1130">
    <property type="entry name" value="Rab geranylgeranyltransferase alpha-subunit, insert domain"/>
    <property type="match status" value="1"/>
</dbReference>
<keyword evidence="4 9" id="KW-0637">Prenyltransferase</keyword>
<dbReference type="OrthoDB" id="1658at2759"/>
<evidence type="ECO:0000256" key="10">
    <source>
        <dbReference type="SAM" id="MobiDB-lite"/>
    </source>
</evidence>
<evidence type="ECO:0000313" key="12">
    <source>
        <dbReference type="Proteomes" id="UP000198287"/>
    </source>
</evidence>
<dbReference type="PROSITE" id="PS51147">
    <property type="entry name" value="PFTA"/>
    <property type="match status" value="4"/>
</dbReference>
<evidence type="ECO:0000256" key="3">
    <source>
        <dbReference type="ARBA" id="ARBA00014772"/>
    </source>
</evidence>
<comment type="catalytic activity">
    <reaction evidence="8 9">
        <text>geranylgeranyl diphosphate + L-cysteinyl-[protein] = S-geranylgeranyl-L-cysteinyl-[protein] + diphosphate</text>
        <dbReference type="Rhea" id="RHEA:21240"/>
        <dbReference type="Rhea" id="RHEA-COMP:10131"/>
        <dbReference type="Rhea" id="RHEA-COMP:11537"/>
        <dbReference type="ChEBI" id="CHEBI:29950"/>
        <dbReference type="ChEBI" id="CHEBI:33019"/>
        <dbReference type="ChEBI" id="CHEBI:57533"/>
        <dbReference type="ChEBI" id="CHEBI:86021"/>
        <dbReference type="EC" id="2.5.1.60"/>
    </reaction>
</comment>
<gene>
    <name evidence="11" type="ORF">Fcan01_01782</name>
</gene>
<keyword evidence="6" id="KW-0677">Repeat</keyword>
<comment type="similarity">
    <text evidence="1 9">Belongs to the protein prenyltransferase subunit alpha family.</text>
</comment>
<dbReference type="Proteomes" id="UP000198287">
    <property type="component" value="Unassembled WGS sequence"/>
</dbReference>
<dbReference type="OMA" id="CAWHHRC"/>
<dbReference type="InterPro" id="IPR032675">
    <property type="entry name" value="LRR_dom_sf"/>
</dbReference>
<organism evidence="11 12">
    <name type="scientific">Folsomia candida</name>
    <name type="common">Springtail</name>
    <dbReference type="NCBI Taxonomy" id="158441"/>
    <lineage>
        <taxon>Eukaryota</taxon>
        <taxon>Metazoa</taxon>
        <taxon>Ecdysozoa</taxon>
        <taxon>Arthropoda</taxon>
        <taxon>Hexapoda</taxon>
        <taxon>Collembola</taxon>
        <taxon>Entomobryomorpha</taxon>
        <taxon>Isotomoidea</taxon>
        <taxon>Isotomidae</taxon>
        <taxon>Proisotominae</taxon>
        <taxon>Folsomia</taxon>
    </lineage>
</organism>
<evidence type="ECO:0000256" key="1">
    <source>
        <dbReference type="ARBA" id="ARBA00006734"/>
    </source>
</evidence>
<dbReference type="PANTHER" id="PTHR11129">
    <property type="entry name" value="PROTEIN FARNESYLTRANSFERASE ALPHA SUBUNIT/RAB GERANYLGERANYL TRANSFERASE ALPHA SUBUNIT"/>
    <property type="match status" value="1"/>
</dbReference>
<evidence type="ECO:0000256" key="9">
    <source>
        <dbReference type="RuleBase" id="RU367120"/>
    </source>
</evidence>
<accession>A0A226F005</accession>
<dbReference type="Gene3D" id="1.25.40.120">
    <property type="entry name" value="Protein prenylyltransferase"/>
    <property type="match status" value="1"/>
</dbReference>
<evidence type="ECO:0000256" key="8">
    <source>
        <dbReference type="ARBA" id="ARBA00047658"/>
    </source>
</evidence>
<dbReference type="STRING" id="158441.A0A226F005"/>
<dbReference type="Pfam" id="PF01239">
    <property type="entry name" value="PPTA"/>
    <property type="match status" value="4"/>
</dbReference>
<protein>
    <recommendedName>
        <fullName evidence="3 9">Geranylgeranyl transferase type-2 subunit alpha</fullName>
        <ecNumber evidence="2 9">2.5.1.60</ecNumber>
    </recommendedName>
    <alternativeName>
        <fullName evidence="7 9">Geranylgeranyl transferase type II subunit alpha</fullName>
    </alternativeName>
</protein>
<evidence type="ECO:0000256" key="5">
    <source>
        <dbReference type="ARBA" id="ARBA00022679"/>
    </source>
</evidence>
<name>A0A226F005_FOLCA</name>
<dbReference type="GO" id="GO:0005968">
    <property type="term" value="C:Rab-protein geranylgeranyltransferase complex"/>
    <property type="evidence" value="ECO:0007669"/>
    <property type="project" value="TreeGrafter"/>
</dbReference>
<dbReference type="AlphaFoldDB" id="A0A226F005"/>
<reference evidence="11 12" key="1">
    <citation type="submission" date="2015-12" db="EMBL/GenBank/DDBJ databases">
        <title>The genome of Folsomia candida.</title>
        <authorList>
            <person name="Faddeeva A."/>
            <person name="Derks M.F."/>
            <person name="Anvar Y."/>
            <person name="Smit S."/>
            <person name="Van Straalen N."/>
            <person name="Roelofs D."/>
        </authorList>
    </citation>
    <scope>NUCLEOTIDE SEQUENCE [LARGE SCALE GENOMIC DNA]</scope>
    <source>
        <strain evidence="11 12">VU population</strain>
        <tissue evidence="11">Whole body</tissue>
    </source>
</reference>
<dbReference type="InterPro" id="IPR002088">
    <property type="entry name" value="Prenyl_trans_a"/>
</dbReference>
<keyword evidence="12" id="KW-1185">Reference proteome</keyword>
<dbReference type="SUPFAM" id="SSF52058">
    <property type="entry name" value="L domain-like"/>
    <property type="match status" value="1"/>
</dbReference>